<evidence type="ECO:0000313" key="1">
    <source>
        <dbReference type="EMBL" id="PWN50257.1"/>
    </source>
</evidence>
<evidence type="ECO:0000313" key="2">
    <source>
        <dbReference type="Proteomes" id="UP000245626"/>
    </source>
</evidence>
<protein>
    <submittedName>
        <fullName evidence="1">Uncharacterized protein</fullName>
    </submittedName>
</protein>
<proteinExistence type="predicted"/>
<organism evidence="1 2">
    <name type="scientific">Violaceomyces palustris</name>
    <dbReference type="NCBI Taxonomy" id="1673888"/>
    <lineage>
        <taxon>Eukaryota</taxon>
        <taxon>Fungi</taxon>
        <taxon>Dikarya</taxon>
        <taxon>Basidiomycota</taxon>
        <taxon>Ustilaginomycotina</taxon>
        <taxon>Ustilaginomycetes</taxon>
        <taxon>Violaceomycetales</taxon>
        <taxon>Violaceomycetaceae</taxon>
        <taxon>Violaceomyces</taxon>
    </lineage>
</organism>
<reference evidence="1 2" key="1">
    <citation type="journal article" date="2018" name="Mol. Biol. Evol.">
        <title>Broad Genomic Sampling Reveals a Smut Pathogenic Ancestry of the Fungal Clade Ustilaginomycotina.</title>
        <authorList>
            <person name="Kijpornyongpan T."/>
            <person name="Mondo S.J."/>
            <person name="Barry K."/>
            <person name="Sandor L."/>
            <person name="Lee J."/>
            <person name="Lipzen A."/>
            <person name="Pangilinan J."/>
            <person name="LaButti K."/>
            <person name="Hainaut M."/>
            <person name="Henrissat B."/>
            <person name="Grigoriev I.V."/>
            <person name="Spatafora J.W."/>
            <person name="Aime M.C."/>
        </authorList>
    </citation>
    <scope>NUCLEOTIDE SEQUENCE [LARGE SCALE GENOMIC DNA]</scope>
    <source>
        <strain evidence="1 2">SA 807</strain>
    </source>
</reference>
<dbReference type="EMBL" id="KZ819952">
    <property type="protein sequence ID" value="PWN50257.1"/>
    <property type="molecule type" value="Genomic_DNA"/>
</dbReference>
<sequence>MRSEVGGEGDLEGVEVDRRRRRRRRRRRASVHTRPRNDGNQETWLKINGGIMSLSLFLRLFHPFSRIHACSVFHLCLWLTTQRVGRNDADDMWTLSTYVKARKVTYQTRERELTPSFAPHQVPSCPSSSRRRGRPSNRKREMKKKKKKKKNDKNNINKTNKQTNMRERERDTRRETIAETTERFFFFHSVSFMFTNSNKPCLAH</sequence>
<accession>A0ACD0NWU9</accession>
<dbReference type="Proteomes" id="UP000245626">
    <property type="component" value="Unassembled WGS sequence"/>
</dbReference>
<name>A0ACD0NWU9_9BASI</name>
<keyword evidence="2" id="KW-1185">Reference proteome</keyword>
<gene>
    <name evidence="1" type="ORF">IE53DRAFT_104862</name>
</gene>